<sequence>MKVIYELAAKAEGNKPTAQMPGLRPPNCKSRSAKGSTKRDRIGFLRYVTKVRRTEMIIANRN</sequence>
<protein>
    <submittedName>
        <fullName evidence="2">Uncharacterized protein</fullName>
    </submittedName>
</protein>
<name>A0ABW9JJ08_9SPHI</name>
<dbReference type="RefSeq" id="WP_138728435.1">
    <property type="nucleotide sequence ID" value="NZ_SRMP02000023.1"/>
</dbReference>
<dbReference type="EMBL" id="SRMP02000023">
    <property type="protein sequence ID" value="MFN0292387.1"/>
    <property type="molecule type" value="Genomic_DNA"/>
</dbReference>
<reference evidence="2 3" key="1">
    <citation type="submission" date="2024-12" db="EMBL/GenBank/DDBJ databases">
        <authorList>
            <person name="Hu S."/>
        </authorList>
    </citation>
    <scope>NUCLEOTIDE SEQUENCE [LARGE SCALE GENOMIC DNA]</scope>
    <source>
        <strain evidence="2 3">P-25</strain>
    </source>
</reference>
<evidence type="ECO:0000313" key="3">
    <source>
        <dbReference type="Proteomes" id="UP001517367"/>
    </source>
</evidence>
<proteinExistence type="predicted"/>
<comment type="caution">
    <text evidence="2">The sequence shown here is derived from an EMBL/GenBank/DDBJ whole genome shotgun (WGS) entry which is preliminary data.</text>
</comment>
<accession>A0ABW9JJ08</accession>
<feature type="region of interest" description="Disordered" evidence="1">
    <location>
        <begin position="14"/>
        <end position="37"/>
    </location>
</feature>
<evidence type="ECO:0000256" key="1">
    <source>
        <dbReference type="SAM" id="MobiDB-lite"/>
    </source>
</evidence>
<gene>
    <name evidence="2" type="ORF">E5L68_013355</name>
</gene>
<dbReference type="Proteomes" id="UP001517367">
    <property type="component" value="Unassembled WGS sequence"/>
</dbReference>
<organism evidence="2 3">
    <name type="scientific">Pedobacter helvus</name>
    <dbReference type="NCBI Taxonomy" id="2563444"/>
    <lineage>
        <taxon>Bacteria</taxon>
        <taxon>Pseudomonadati</taxon>
        <taxon>Bacteroidota</taxon>
        <taxon>Sphingobacteriia</taxon>
        <taxon>Sphingobacteriales</taxon>
        <taxon>Sphingobacteriaceae</taxon>
        <taxon>Pedobacter</taxon>
    </lineage>
</organism>
<evidence type="ECO:0000313" key="2">
    <source>
        <dbReference type="EMBL" id="MFN0292387.1"/>
    </source>
</evidence>
<keyword evidence="3" id="KW-1185">Reference proteome</keyword>